<dbReference type="EMBL" id="CP058606">
    <property type="protein sequence ID" value="QLG72018.1"/>
    <property type="molecule type" value="Genomic_DNA"/>
</dbReference>
<evidence type="ECO:0000313" key="8">
    <source>
        <dbReference type="EMBL" id="QLG72018.1"/>
    </source>
</evidence>
<dbReference type="CDD" id="cd13132">
    <property type="entry name" value="MATE_eukaryotic"/>
    <property type="match status" value="1"/>
</dbReference>
<feature type="transmembrane region" description="Helical" evidence="7">
    <location>
        <begin position="227"/>
        <end position="245"/>
    </location>
</feature>
<sequence>MAGIFSKTLSEVHPALRTNGMGIGNTHRRISLSFFPVNQKNPLVRKYRKQKHSAADQRSYVSLGDDFGSNFHEPSFYLPDLEEEGSFDNLDGGELSRTVSLPSMVSETQPMQSPDLDWILQEHERRYSSAYNSDEEEQNELNNIGMHTDRELEFDTFMSRLQQQKQSYASEHNQGQLRRKHAHRPSFASVTSRGSIPMVYQECDDSEQDSLDVADDKKVTYESEAKIMASYFLPLVFTFLLEQIFPMVSSLTVGHLGKNELAAVSLASMTSNITLAVFTGIATSLDTLCPQAYGSGRYNSVGVHLQRCIAFSLTVYIPFAFFWFYSDFFLSFVISEKELINLTTKFLRVLILGAPAYILFENLKRFLQAQGIFDAGIYVLAICAPLNVLVSYTLVWNKHIGVGFIGSAISIVINFWLMFILLLLYSVYVKGRKCWGGFTKKAFTHWKDLSHLAISGIVMLEAEELSYEILTLFSAHFGTSYLAAQSAVSNMAALLYMIPFAVGIAASTRIANFIGKKKPECAHISSQVGLAFSFAAGLINCCILVFLRKPIANVFSRDEQVISLISDTLPLVGIVQNFDSLNAVAGACLRGQGMQSLGSIVNLVVYYLVAMPLAIFLSYVLDMKLSGLWIGIGLGMLLIGLIESYYVLFPNWKNIMNYAEILKETEDDEDSNSQSYFTDSDDDEPNETTPLNRR</sequence>
<proteinExistence type="inferred from homology"/>
<dbReference type="AlphaFoldDB" id="A0A7H9B065"/>
<dbReference type="KEGG" id="zmk:HG535_0C03710"/>
<feature type="region of interest" description="Disordered" evidence="6">
    <location>
        <begin position="165"/>
        <end position="184"/>
    </location>
</feature>
<dbReference type="GO" id="GO:0016020">
    <property type="term" value="C:membrane"/>
    <property type="evidence" value="ECO:0007669"/>
    <property type="project" value="UniProtKB-SubCell"/>
</dbReference>
<dbReference type="GO" id="GO:0015297">
    <property type="term" value="F:antiporter activity"/>
    <property type="evidence" value="ECO:0007669"/>
    <property type="project" value="InterPro"/>
</dbReference>
<feature type="transmembrane region" description="Helical" evidence="7">
    <location>
        <begin position="527"/>
        <end position="547"/>
    </location>
</feature>
<dbReference type="Pfam" id="PF01554">
    <property type="entry name" value="MatE"/>
    <property type="match status" value="2"/>
</dbReference>
<dbReference type="RefSeq" id="XP_037143746.1">
    <property type="nucleotide sequence ID" value="XM_037287851.1"/>
</dbReference>
<reference evidence="8 9" key="1">
    <citation type="submission" date="2020-07" db="EMBL/GenBank/DDBJ databases">
        <title>The yeast mating-type switching endonuclease HO is a domesticated member of an unorthodox homing genetic element family.</title>
        <authorList>
            <person name="Coughlan A.Y."/>
            <person name="Lombardi L."/>
            <person name="Braun-Galleani S."/>
            <person name="Martos A.R."/>
            <person name="Galeote V."/>
            <person name="Bigey F."/>
            <person name="Dequin S."/>
            <person name="Byrne K.P."/>
            <person name="Wolfe K.H."/>
        </authorList>
    </citation>
    <scope>NUCLEOTIDE SEQUENCE [LARGE SCALE GENOMIC DNA]</scope>
    <source>
        <strain evidence="8 9">NRRL Y-6702</strain>
    </source>
</reference>
<feature type="compositionally biased region" description="Polar residues" evidence="6">
    <location>
        <begin position="165"/>
        <end position="176"/>
    </location>
</feature>
<dbReference type="Proteomes" id="UP000509704">
    <property type="component" value="Chromosome 3"/>
</dbReference>
<evidence type="ECO:0000313" key="9">
    <source>
        <dbReference type="Proteomes" id="UP000509704"/>
    </source>
</evidence>
<dbReference type="NCBIfam" id="TIGR00797">
    <property type="entry name" value="matE"/>
    <property type="match status" value="1"/>
</dbReference>
<feature type="transmembrane region" description="Helical" evidence="7">
    <location>
        <begin position="400"/>
        <end position="425"/>
    </location>
</feature>
<feature type="region of interest" description="Disordered" evidence="6">
    <location>
        <begin position="665"/>
        <end position="694"/>
    </location>
</feature>
<dbReference type="GeneID" id="59235716"/>
<protein>
    <submittedName>
        <fullName evidence="8">Uncharacterized protein</fullName>
    </submittedName>
</protein>
<evidence type="ECO:0000256" key="7">
    <source>
        <dbReference type="SAM" id="Phobius"/>
    </source>
</evidence>
<keyword evidence="3 7" id="KW-0812">Transmembrane</keyword>
<keyword evidence="9" id="KW-1185">Reference proteome</keyword>
<feature type="transmembrane region" description="Helical" evidence="7">
    <location>
        <begin position="308"/>
        <end position="326"/>
    </location>
</feature>
<feature type="transmembrane region" description="Helical" evidence="7">
    <location>
        <begin position="600"/>
        <end position="621"/>
    </location>
</feature>
<dbReference type="PANTHER" id="PTHR11206">
    <property type="entry name" value="MULTIDRUG RESISTANCE PROTEIN"/>
    <property type="match status" value="1"/>
</dbReference>
<evidence type="ECO:0000256" key="2">
    <source>
        <dbReference type="ARBA" id="ARBA00010199"/>
    </source>
</evidence>
<feature type="transmembrane region" description="Helical" evidence="7">
    <location>
        <begin position="346"/>
        <end position="363"/>
    </location>
</feature>
<comment type="subcellular location">
    <subcellularLocation>
        <location evidence="1">Membrane</location>
        <topology evidence="1">Multi-pass membrane protein</topology>
    </subcellularLocation>
</comment>
<dbReference type="InterPro" id="IPR002528">
    <property type="entry name" value="MATE_fam"/>
</dbReference>
<feature type="transmembrane region" description="Helical" evidence="7">
    <location>
        <begin position="375"/>
        <end position="394"/>
    </location>
</feature>
<feature type="transmembrane region" description="Helical" evidence="7">
    <location>
        <begin position="627"/>
        <end position="648"/>
    </location>
</feature>
<keyword evidence="5 7" id="KW-0472">Membrane</keyword>
<evidence type="ECO:0000256" key="4">
    <source>
        <dbReference type="ARBA" id="ARBA00022989"/>
    </source>
</evidence>
<comment type="similarity">
    <text evidence="2">Belongs to the multi antimicrobial extrusion (MATE) (TC 2.A.66.1) family.</text>
</comment>
<evidence type="ECO:0000256" key="5">
    <source>
        <dbReference type="ARBA" id="ARBA00023136"/>
    </source>
</evidence>
<feature type="transmembrane region" description="Helical" evidence="7">
    <location>
        <begin position="493"/>
        <end position="515"/>
    </location>
</feature>
<organism evidence="8 9">
    <name type="scientific">Zygotorulaspora mrakii</name>
    <name type="common">Zygosaccharomyces mrakii</name>
    <dbReference type="NCBI Taxonomy" id="42260"/>
    <lineage>
        <taxon>Eukaryota</taxon>
        <taxon>Fungi</taxon>
        <taxon>Dikarya</taxon>
        <taxon>Ascomycota</taxon>
        <taxon>Saccharomycotina</taxon>
        <taxon>Saccharomycetes</taxon>
        <taxon>Saccharomycetales</taxon>
        <taxon>Saccharomycetaceae</taxon>
        <taxon>Zygotorulaspora</taxon>
    </lineage>
</organism>
<dbReference type="GO" id="GO:1990961">
    <property type="term" value="P:xenobiotic detoxification by transmembrane export across the plasma membrane"/>
    <property type="evidence" value="ECO:0007669"/>
    <property type="project" value="InterPro"/>
</dbReference>
<keyword evidence="4 7" id="KW-1133">Transmembrane helix</keyword>
<accession>A0A7H9B065</accession>
<gene>
    <name evidence="8" type="ORF">HG535_0C03710</name>
</gene>
<dbReference type="GO" id="GO:0042910">
    <property type="term" value="F:xenobiotic transmembrane transporter activity"/>
    <property type="evidence" value="ECO:0007669"/>
    <property type="project" value="InterPro"/>
</dbReference>
<dbReference type="OrthoDB" id="2126698at2759"/>
<evidence type="ECO:0000256" key="6">
    <source>
        <dbReference type="SAM" id="MobiDB-lite"/>
    </source>
</evidence>
<evidence type="ECO:0000256" key="3">
    <source>
        <dbReference type="ARBA" id="ARBA00022692"/>
    </source>
</evidence>
<dbReference type="InterPro" id="IPR045069">
    <property type="entry name" value="MATE_euk"/>
</dbReference>
<name>A0A7H9B065_ZYGMR</name>
<evidence type="ECO:0000256" key="1">
    <source>
        <dbReference type="ARBA" id="ARBA00004141"/>
    </source>
</evidence>
<feature type="transmembrane region" description="Helical" evidence="7">
    <location>
        <begin position="265"/>
        <end position="288"/>
    </location>
</feature>